<dbReference type="Proteomes" id="UP000314983">
    <property type="component" value="Chromosome 4"/>
</dbReference>
<dbReference type="AlphaFoldDB" id="A0A4W4HIQ3"/>
<proteinExistence type="predicted"/>
<keyword evidence="3" id="KW-0677">Repeat</keyword>
<dbReference type="OMA" id="ECCDLQT"/>
<feature type="signal peptide" evidence="5">
    <location>
        <begin position="1"/>
        <end position="31"/>
    </location>
</feature>
<evidence type="ECO:0000259" key="6">
    <source>
        <dbReference type="Pfam" id="PF07657"/>
    </source>
</evidence>
<reference evidence="8" key="1">
    <citation type="journal article" date="2014" name="Science">
        <title>Nonhuman genetics. Genomic basis for the convergent evolution of electric organs.</title>
        <authorList>
            <person name="Gallant J.R."/>
            <person name="Traeger L.L."/>
            <person name="Volkening J.D."/>
            <person name="Moffett H."/>
            <person name="Chen P.H."/>
            <person name="Novina C.D."/>
            <person name="Phillips G.N.Jr."/>
            <person name="Anand R."/>
            <person name="Wells G.B."/>
            <person name="Pinch M."/>
            <person name="Guth R."/>
            <person name="Unguez G.A."/>
            <person name="Albert J.S."/>
            <person name="Zakon H.H."/>
            <person name="Samanta M.P."/>
            <person name="Sussman M.R."/>
        </authorList>
    </citation>
    <scope>NUCLEOTIDE SEQUENCE [LARGE SCALE GENOMIC DNA]</scope>
</reference>
<keyword evidence="2" id="KW-0812">Transmembrane</keyword>
<dbReference type="Gene3D" id="2.60.40.3510">
    <property type="match status" value="1"/>
</dbReference>
<keyword evidence="1" id="KW-0245">EGF-like domain</keyword>
<dbReference type="InterPro" id="IPR011651">
    <property type="entry name" value="Notch_ligand_N"/>
</dbReference>
<evidence type="ECO:0000256" key="2">
    <source>
        <dbReference type="ARBA" id="ARBA00022692"/>
    </source>
</evidence>
<dbReference type="STRING" id="8005.ENSEEEP00000048599"/>
<protein>
    <recommendedName>
        <fullName evidence="6">Notch ligand N-terminal domain-containing protein</fullName>
    </recommendedName>
</protein>
<feature type="domain" description="Notch ligand N-terminal" evidence="6">
    <location>
        <begin position="33"/>
        <end position="133"/>
    </location>
</feature>
<keyword evidence="4" id="KW-1133">Transmembrane helix</keyword>
<keyword evidence="5" id="KW-0732">Signal</keyword>
<accession>A0A4W4HIQ3</accession>
<evidence type="ECO:0000313" key="7">
    <source>
        <dbReference type="Ensembl" id="ENSEEEP00000048599.2"/>
    </source>
</evidence>
<dbReference type="GeneTree" id="ENSGT00940000166445"/>
<dbReference type="GO" id="GO:0016020">
    <property type="term" value="C:membrane"/>
    <property type="evidence" value="ECO:0007669"/>
    <property type="project" value="UniProtKB-SubCell"/>
</dbReference>
<sequence>SHRHCRVLSWVPRRLLLNVRSLLCLIQVVRAVGSFELQIHQWQNSLGILQSGQCCDPQASRGQDCLLDDQCETFFRACLKEYQARVAPTGTCTFGIGSTPVLGGNSHTVRHRAHEGGEGGRIIIPFDYAWPVSISTDQTPC</sequence>
<evidence type="ECO:0000256" key="5">
    <source>
        <dbReference type="SAM" id="SignalP"/>
    </source>
</evidence>
<keyword evidence="8" id="KW-1185">Reference proteome</keyword>
<dbReference type="GO" id="GO:0007219">
    <property type="term" value="P:Notch signaling pathway"/>
    <property type="evidence" value="ECO:0007669"/>
    <property type="project" value="InterPro"/>
</dbReference>
<reference evidence="7" key="3">
    <citation type="submission" date="2020-05" db="EMBL/GenBank/DDBJ databases">
        <title>Electrophorus electricus (electric eel) genome, fEleEle1, primary haplotype.</title>
        <authorList>
            <person name="Myers G."/>
            <person name="Meyer A."/>
            <person name="Fedrigo O."/>
            <person name="Formenti G."/>
            <person name="Rhie A."/>
            <person name="Tracey A."/>
            <person name="Sims Y."/>
            <person name="Jarvis E.D."/>
        </authorList>
    </citation>
    <scope>NUCLEOTIDE SEQUENCE [LARGE SCALE GENOMIC DNA]</scope>
</reference>
<dbReference type="Ensembl" id="ENSEEET00000049129.2">
    <property type="protein sequence ID" value="ENSEEEP00000048599.2"/>
    <property type="gene ID" value="ENSEEEG00000022869.2"/>
</dbReference>
<name>A0A4W4HIQ3_ELEEL</name>
<reference evidence="7" key="4">
    <citation type="submission" date="2025-08" db="UniProtKB">
        <authorList>
            <consortium name="Ensembl"/>
        </authorList>
    </citation>
    <scope>IDENTIFICATION</scope>
</reference>
<evidence type="ECO:0000256" key="3">
    <source>
        <dbReference type="ARBA" id="ARBA00022737"/>
    </source>
</evidence>
<evidence type="ECO:0000256" key="4">
    <source>
        <dbReference type="ARBA" id="ARBA00022989"/>
    </source>
</evidence>
<evidence type="ECO:0000313" key="8">
    <source>
        <dbReference type="Proteomes" id="UP000314983"/>
    </source>
</evidence>
<evidence type="ECO:0000256" key="1">
    <source>
        <dbReference type="ARBA" id="ARBA00022536"/>
    </source>
</evidence>
<reference evidence="8" key="2">
    <citation type="journal article" date="2017" name="Sci. Adv.">
        <title>A tail of two voltages: Proteomic comparison of the three electric organs of the electric eel.</title>
        <authorList>
            <person name="Traeger L.L."/>
            <person name="Sabat G."/>
            <person name="Barrett-Wilt G.A."/>
            <person name="Wells G.B."/>
            <person name="Sussman M.R."/>
        </authorList>
    </citation>
    <scope>NUCLEOTIDE SEQUENCE [LARGE SCALE GENOMIC DNA]</scope>
</reference>
<reference evidence="7" key="5">
    <citation type="submission" date="2025-09" db="UniProtKB">
        <authorList>
            <consortium name="Ensembl"/>
        </authorList>
    </citation>
    <scope>IDENTIFICATION</scope>
</reference>
<dbReference type="Pfam" id="PF07657">
    <property type="entry name" value="MNNL"/>
    <property type="match status" value="1"/>
</dbReference>
<feature type="chain" id="PRO_5044200844" description="Notch ligand N-terminal domain-containing protein" evidence="5">
    <location>
        <begin position="32"/>
        <end position="141"/>
    </location>
</feature>
<organism evidence="7 8">
    <name type="scientific">Electrophorus electricus</name>
    <name type="common">Electric eel</name>
    <name type="synonym">Gymnotus electricus</name>
    <dbReference type="NCBI Taxonomy" id="8005"/>
    <lineage>
        <taxon>Eukaryota</taxon>
        <taxon>Metazoa</taxon>
        <taxon>Chordata</taxon>
        <taxon>Craniata</taxon>
        <taxon>Vertebrata</taxon>
        <taxon>Euteleostomi</taxon>
        <taxon>Actinopterygii</taxon>
        <taxon>Neopterygii</taxon>
        <taxon>Teleostei</taxon>
        <taxon>Ostariophysi</taxon>
        <taxon>Gymnotiformes</taxon>
        <taxon>Gymnotoidei</taxon>
        <taxon>Gymnotidae</taxon>
        <taxon>Electrophorus</taxon>
    </lineage>
</organism>
<keyword evidence="4" id="KW-0472">Membrane</keyword>